<organism evidence="2 3">
    <name type="scientific">Volvox africanus</name>
    <dbReference type="NCBI Taxonomy" id="51714"/>
    <lineage>
        <taxon>Eukaryota</taxon>
        <taxon>Viridiplantae</taxon>
        <taxon>Chlorophyta</taxon>
        <taxon>core chlorophytes</taxon>
        <taxon>Chlorophyceae</taxon>
        <taxon>CS clade</taxon>
        <taxon>Chlamydomonadales</taxon>
        <taxon>Volvocaceae</taxon>
        <taxon>Volvox</taxon>
    </lineage>
</organism>
<feature type="region of interest" description="Disordered" evidence="1">
    <location>
        <begin position="82"/>
        <end position="112"/>
    </location>
</feature>
<gene>
    <name evidence="2" type="ORF">Vafri_21186</name>
</gene>
<name>A0A8J4BVB2_9CHLO</name>
<feature type="compositionally biased region" description="Basic and acidic residues" evidence="1">
    <location>
        <begin position="86"/>
        <end position="97"/>
    </location>
</feature>
<keyword evidence="3" id="KW-1185">Reference proteome</keyword>
<feature type="region of interest" description="Disordered" evidence="1">
    <location>
        <begin position="1"/>
        <end position="64"/>
    </location>
</feature>
<evidence type="ECO:0000256" key="1">
    <source>
        <dbReference type="SAM" id="MobiDB-lite"/>
    </source>
</evidence>
<evidence type="ECO:0000313" key="3">
    <source>
        <dbReference type="Proteomes" id="UP000747399"/>
    </source>
</evidence>
<feature type="compositionally biased region" description="Pro residues" evidence="1">
    <location>
        <begin position="8"/>
        <end position="24"/>
    </location>
</feature>
<accession>A0A8J4BVB2</accession>
<proteinExistence type="predicted"/>
<comment type="caution">
    <text evidence="2">The sequence shown here is derived from an EMBL/GenBank/DDBJ whole genome shotgun (WGS) entry which is preliminary data.</text>
</comment>
<dbReference type="EMBL" id="BNCO01000107">
    <property type="protein sequence ID" value="GIL67961.1"/>
    <property type="molecule type" value="Genomic_DNA"/>
</dbReference>
<protein>
    <submittedName>
        <fullName evidence="2">Uncharacterized protein</fullName>
    </submittedName>
</protein>
<dbReference type="Proteomes" id="UP000747399">
    <property type="component" value="Unassembled WGS sequence"/>
</dbReference>
<dbReference type="AlphaFoldDB" id="A0A8J4BVB2"/>
<sequence length="211" mass="22463">MVLEPLTQPLPAPRPFPPPPPPPALMELRGFSERAPIIAEGDSGSSLAPPPPPGPPLGPSTPQLLAAAPSCSVGVCGPLRSFRPVPQRDGRSHDHAPKPSSISTHNMKHTPGFLPTPHYEPNGQAIGGGNVPDSVPPCLPTCHIPQSITPFAARWHPLHLLPGYGLVRCPLDCNRRPTPQASDVHESLIRVSRTCISPYLRAASLLPLLHR</sequence>
<reference evidence="2" key="1">
    <citation type="journal article" date="2021" name="Proc. Natl. Acad. Sci. U.S.A.">
        <title>Three genomes in the algal genus Volvox reveal the fate of a haploid sex-determining region after a transition to homothallism.</title>
        <authorList>
            <person name="Yamamoto K."/>
            <person name="Hamaji T."/>
            <person name="Kawai-Toyooka H."/>
            <person name="Matsuzaki R."/>
            <person name="Takahashi F."/>
            <person name="Nishimura Y."/>
            <person name="Kawachi M."/>
            <person name="Noguchi H."/>
            <person name="Minakuchi Y."/>
            <person name="Umen J.G."/>
            <person name="Toyoda A."/>
            <person name="Nozaki H."/>
        </authorList>
    </citation>
    <scope>NUCLEOTIDE SEQUENCE</scope>
    <source>
        <strain evidence="2">NIES-3780</strain>
    </source>
</reference>
<evidence type="ECO:0000313" key="2">
    <source>
        <dbReference type="EMBL" id="GIL67961.1"/>
    </source>
</evidence>
<feature type="compositionally biased region" description="Pro residues" evidence="1">
    <location>
        <begin position="48"/>
        <end position="59"/>
    </location>
</feature>